<protein>
    <submittedName>
        <fullName evidence="4">Peptidase M20D, amidohydrolase</fullName>
        <ecNumber evidence="4">3.5.1.32</ecNumber>
    </submittedName>
</protein>
<dbReference type="PIRSF" id="PIRSF005962">
    <property type="entry name" value="Pept_M20D_amidohydro"/>
    <property type="match status" value="1"/>
</dbReference>
<feature type="binding site" evidence="2">
    <location>
        <position position="371"/>
    </location>
    <ligand>
        <name>Mn(2+)</name>
        <dbReference type="ChEBI" id="CHEBI:29035"/>
        <label>2</label>
    </ligand>
</feature>
<dbReference type="GO" id="GO:0019877">
    <property type="term" value="P:diaminopimelate biosynthetic process"/>
    <property type="evidence" value="ECO:0007669"/>
    <property type="project" value="UniProtKB-ARBA"/>
</dbReference>
<evidence type="ECO:0000313" key="4">
    <source>
        <dbReference type="EMBL" id="ABF77888.1"/>
    </source>
</evidence>
<accession>A0A0H2XSJ5</accession>
<dbReference type="Gene3D" id="3.30.70.360">
    <property type="match status" value="1"/>
</dbReference>
<gene>
    <name evidence="4" type="ordered locus">Bcen_2992</name>
</gene>
<evidence type="ECO:0000256" key="1">
    <source>
        <dbReference type="ARBA" id="ARBA00022801"/>
    </source>
</evidence>
<feature type="binding site" evidence="2">
    <location>
        <position position="112"/>
    </location>
    <ligand>
        <name>Mn(2+)</name>
        <dbReference type="ChEBI" id="CHEBI:29035"/>
        <label>2</label>
    </ligand>
</feature>
<dbReference type="InterPro" id="IPR036264">
    <property type="entry name" value="Bact_exopeptidase_dim_dom"/>
</dbReference>
<dbReference type="InterPro" id="IPR017439">
    <property type="entry name" value="Amidohydrolase"/>
</dbReference>
<dbReference type="EMBL" id="CP000379">
    <property type="protein sequence ID" value="ABF77888.1"/>
    <property type="molecule type" value="Genomic_DNA"/>
</dbReference>
<dbReference type="GO" id="GO:0050118">
    <property type="term" value="F:N-acetyldiaminopimelate deacetylase activity"/>
    <property type="evidence" value="ECO:0007669"/>
    <property type="project" value="UniProtKB-ARBA"/>
</dbReference>
<dbReference type="GO" id="GO:0047980">
    <property type="term" value="F:hippurate hydrolase activity"/>
    <property type="evidence" value="ECO:0007669"/>
    <property type="project" value="UniProtKB-EC"/>
</dbReference>
<evidence type="ECO:0000259" key="3">
    <source>
        <dbReference type="Pfam" id="PF07687"/>
    </source>
</evidence>
<evidence type="ECO:0000256" key="2">
    <source>
        <dbReference type="PIRSR" id="PIRSR005962-1"/>
    </source>
</evidence>
<feature type="domain" description="Peptidase M20 dimerisation" evidence="3">
    <location>
        <begin position="197"/>
        <end position="293"/>
    </location>
</feature>
<dbReference type="GO" id="GO:0046872">
    <property type="term" value="F:metal ion binding"/>
    <property type="evidence" value="ECO:0007669"/>
    <property type="project" value="UniProtKB-KW"/>
</dbReference>
<keyword evidence="2" id="KW-0464">Manganese</keyword>
<dbReference type="EC" id="3.5.1.32" evidence="4"/>
<dbReference type="Pfam" id="PF01546">
    <property type="entry name" value="Peptidase_M20"/>
    <property type="match status" value="1"/>
</dbReference>
<feature type="binding site" evidence="2">
    <location>
        <position position="145"/>
    </location>
    <ligand>
        <name>Mn(2+)</name>
        <dbReference type="ChEBI" id="CHEBI:29035"/>
        <label>2</label>
    </ligand>
</feature>
<proteinExistence type="predicted"/>
<keyword evidence="1 4" id="KW-0378">Hydrolase</keyword>
<keyword evidence="2" id="KW-0479">Metal-binding</keyword>
<dbReference type="HOGENOM" id="CLU_023257_1_1_4"/>
<dbReference type="InterPro" id="IPR002933">
    <property type="entry name" value="Peptidase_M20"/>
</dbReference>
<dbReference type="SUPFAM" id="SSF53187">
    <property type="entry name" value="Zn-dependent exopeptidases"/>
    <property type="match status" value="1"/>
</dbReference>
<dbReference type="AlphaFoldDB" id="A0A0H2XSJ5"/>
<sequence>MTTDTPNTRFTEVEDLMPAAGGLREIRHHIHHHPELAYEEHDTAALVADKLEQWGWQVTRGVGKTGVVGTLRVGDGTRSIGIRADMDALPIVEATGLPYASGTHGKMHACGHDGHTTMLLGAAQHLAKTRNFSGTVHLYFQPAEEHGVDSGAKKMIDDGLFERFPCDAVFGMHNHPGAAPGVFLTRRGPFMSAGDKAIITIEGVGGHAARPHLTVDPVVVAASIVMALQTIVARNVDPSQPAVVTVGSMHAGTANNVIPNGARLELSVRSFSPEVRALLKRRITELAETQAASYGASANVEYIEGYPVVVNTDAETDFAAQVARELVGDAHVVEQTDLLMGSEDFAFMLQQRPGSFVRLGNGEGEDGCMVHNPKYDFNDRNLPIGAAFWTRLVERYLGQ</sequence>
<comment type="cofactor">
    <cofactor evidence="2">
        <name>Mn(2+)</name>
        <dbReference type="ChEBI" id="CHEBI:29035"/>
    </cofactor>
    <text evidence="2">The Mn(2+) ion enhances activity.</text>
</comment>
<reference evidence="4" key="1">
    <citation type="submission" date="2006-05" db="EMBL/GenBank/DDBJ databases">
        <title>Complete sequence of chromosome 2 of Burkholderia cenocepacia AU 1054.</title>
        <authorList>
            <consortium name="US DOE Joint Genome Institute"/>
            <person name="Copeland A."/>
            <person name="Lucas S."/>
            <person name="Lapidus A."/>
            <person name="Barry K."/>
            <person name="Detter J.C."/>
            <person name="Glavina del Rio T."/>
            <person name="Hammon N."/>
            <person name="Israni S."/>
            <person name="Dalin E."/>
            <person name="Tice H."/>
            <person name="Pitluck S."/>
            <person name="Chain P."/>
            <person name="Malfatti S."/>
            <person name="Shin M."/>
            <person name="Vergez L."/>
            <person name="Schmutz J."/>
            <person name="Larimer F."/>
            <person name="Land M."/>
            <person name="Hauser L."/>
            <person name="Kyrpides N."/>
            <person name="Lykidis A."/>
            <person name="LiPuma J.J."/>
            <person name="Konstantinidis K."/>
            <person name="Tiedje J.M."/>
            <person name="Richardson P."/>
        </authorList>
    </citation>
    <scope>NUCLEOTIDE SEQUENCE [LARGE SCALE GENOMIC DNA]</scope>
    <source>
        <strain evidence="4">AU 1054</strain>
    </source>
</reference>
<dbReference type="Pfam" id="PF07687">
    <property type="entry name" value="M20_dimer"/>
    <property type="match status" value="1"/>
</dbReference>
<feature type="binding site" evidence="2">
    <location>
        <position position="173"/>
    </location>
    <ligand>
        <name>Mn(2+)</name>
        <dbReference type="ChEBI" id="CHEBI:29035"/>
        <label>1</label>
    </ligand>
</feature>
<dbReference type="InterPro" id="IPR011650">
    <property type="entry name" value="Peptidase_M20_dimer"/>
</dbReference>
<dbReference type="CDD" id="cd05666">
    <property type="entry name" value="M20_Acy1-like"/>
    <property type="match status" value="1"/>
</dbReference>
<name>A0A0H2XSJ5_BURO1</name>
<organism evidence="4">
    <name type="scientific">Burkholderia orbicola (strain AU 1054)</name>
    <dbReference type="NCBI Taxonomy" id="331271"/>
    <lineage>
        <taxon>Bacteria</taxon>
        <taxon>Pseudomonadati</taxon>
        <taxon>Pseudomonadota</taxon>
        <taxon>Betaproteobacteria</taxon>
        <taxon>Burkholderiales</taxon>
        <taxon>Burkholderiaceae</taxon>
        <taxon>Burkholderia</taxon>
        <taxon>Burkholderia cepacia complex</taxon>
        <taxon>Burkholderia orbicola</taxon>
    </lineage>
</organism>
<dbReference type="FunFam" id="3.30.70.360:FF:000001">
    <property type="entry name" value="N-acetyldiaminopimelate deacetylase"/>
    <property type="match status" value="1"/>
</dbReference>
<dbReference type="Gene3D" id="3.40.630.10">
    <property type="entry name" value="Zn peptidases"/>
    <property type="match status" value="1"/>
</dbReference>
<dbReference type="PANTHER" id="PTHR11014:SF63">
    <property type="entry name" value="METALLOPEPTIDASE, PUTATIVE (AFU_ORTHOLOGUE AFUA_6G09600)-RELATED"/>
    <property type="match status" value="1"/>
</dbReference>
<dbReference type="PANTHER" id="PTHR11014">
    <property type="entry name" value="PEPTIDASE M20 FAMILY MEMBER"/>
    <property type="match status" value="1"/>
</dbReference>
<dbReference type="SUPFAM" id="SSF55031">
    <property type="entry name" value="Bacterial exopeptidase dimerisation domain"/>
    <property type="match status" value="1"/>
</dbReference>
<feature type="binding site" evidence="2">
    <location>
        <position position="110"/>
    </location>
    <ligand>
        <name>Mn(2+)</name>
        <dbReference type="ChEBI" id="CHEBI:29035"/>
        <label>2</label>
    </ligand>
</feature>
<dbReference type="NCBIfam" id="TIGR01891">
    <property type="entry name" value="amidohydrolases"/>
    <property type="match status" value="1"/>
</dbReference>